<dbReference type="Proteomes" id="UP001232992">
    <property type="component" value="Unassembled WGS sequence"/>
</dbReference>
<sequence>MRIDHINIVVSNLEPAIAFFQALGFQAKPPAHLQGDWVSKVVGLADVEARYTVLSLPGGQTNIELIEYFNPKPTPKTEKDRSNQFGYRHIALAVDDIEAKVEQLKSMGCELMSEIQVYPANGKKLIYFYGFDGILIELAEYPQL</sequence>
<reference evidence="3 4" key="1">
    <citation type="submission" date="2023-01" db="EMBL/GenBank/DDBJ databases">
        <title>Novel diversity within Roseofilum (Cyanobacteria; Desertifilaceae) from marine benthic mats with descriptions of four novel species.</title>
        <authorList>
            <person name="Wang Y."/>
            <person name="Berthold D.E."/>
            <person name="Hu J."/>
            <person name="Lefler F.W."/>
            <person name="Laughinghouse H.D. IV."/>
        </authorList>
    </citation>
    <scope>NUCLEOTIDE SEQUENCE [LARGE SCALE GENOMIC DNA]</scope>
    <source>
        <strain evidence="3 4">BLCC-M143</strain>
    </source>
</reference>
<keyword evidence="1" id="KW-0479">Metal-binding</keyword>
<comment type="caution">
    <text evidence="3">The sequence shown here is derived from an EMBL/GenBank/DDBJ whole genome shotgun (WGS) entry which is preliminary data.</text>
</comment>
<name>A0ABT7C0H7_9CYAN</name>
<dbReference type="PROSITE" id="PS51819">
    <property type="entry name" value="VOC"/>
    <property type="match status" value="1"/>
</dbReference>
<dbReference type="EMBL" id="JAQOSQ010000011">
    <property type="protein sequence ID" value="MDJ1184013.1"/>
    <property type="molecule type" value="Genomic_DNA"/>
</dbReference>
<gene>
    <name evidence="3" type="ORF">PMH09_12530</name>
</gene>
<evidence type="ECO:0000313" key="4">
    <source>
        <dbReference type="Proteomes" id="UP001232992"/>
    </source>
</evidence>
<dbReference type="InterPro" id="IPR029068">
    <property type="entry name" value="Glyas_Bleomycin-R_OHBP_Dase"/>
</dbReference>
<dbReference type="PANTHER" id="PTHR43048">
    <property type="entry name" value="METHYLMALONYL-COA EPIMERASE"/>
    <property type="match status" value="1"/>
</dbReference>
<dbReference type="InterPro" id="IPR037523">
    <property type="entry name" value="VOC_core"/>
</dbReference>
<organism evidence="3 4">
    <name type="scientific">Roseofilum casamattae BLCC-M143</name>
    <dbReference type="NCBI Taxonomy" id="3022442"/>
    <lineage>
        <taxon>Bacteria</taxon>
        <taxon>Bacillati</taxon>
        <taxon>Cyanobacteriota</taxon>
        <taxon>Cyanophyceae</taxon>
        <taxon>Desertifilales</taxon>
        <taxon>Desertifilaceae</taxon>
        <taxon>Roseofilum</taxon>
        <taxon>Roseofilum casamattae</taxon>
    </lineage>
</organism>
<dbReference type="Gene3D" id="3.10.180.10">
    <property type="entry name" value="2,3-Dihydroxybiphenyl 1,2-Dioxygenase, domain 1"/>
    <property type="match status" value="1"/>
</dbReference>
<dbReference type="Pfam" id="PF00903">
    <property type="entry name" value="Glyoxalase"/>
    <property type="match status" value="1"/>
</dbReference>
<feature type="domain" description="VOC" evidence="2">
    <location>
        <begin position="2"/>
        <end position="141"/>
    </location>
</feature>
<dbReference type="InterPro" id="IPR051785">
    <property type="entry name" value="MMCE/EMCE_epimerase"/>
</dbReference>
<dbReference type="InterPro" id="IPR004360">
    <property type="entry name" value="Glyas_Fos-R_dOase_dom"/>
</dbReference>
<dbReference type="RefSeq" id="WP_283758664.1">
    <property type="nucleotide sequence ID" value="NZ_JAQOSQ010000011.1"/>
</dbReference>
<proteinExistence type="predicted"/>
<accession>A0ABT7C0H7</accession>
<protein>
    <submittedName>
        <fullName evidence="3">VOC family protein</fullName>
    </submittedName>
</protein>
<evidence type="ECO:0000256" key="1">
    <source>
        <dbReference type="ARBA" id="ARBA00022723"/>
    </source>
</evidence>
<keyword evidence="4" id="KW-1185">Reference proteome</keyword>
<evidence type="ECO:0000259" key="2">
    <source>
        <dbReference type="PROSITE" id="PS51819"/>
    </source>
</evidence>
<evidence type="ECO:0000313" key="3">
    <source>
        <dbReference type="EMBL" id="MDJ1184013.1"/>
    </source>
</evidence>
<dbReference type="PANTHER" id="PTHR43048:SF5">
    <property type="entry name" value="BLR5325 PROTEIN"/>
    <property type="match status" value="1"/>
</dbReference>
<dbReference type="SUPFAM" id="SSF54593">
    <property type="entry name" value="Glyoxalase/Bleomycin resistance protein/Dihydroxybiphenyl dioxygenase"/>
    <property type="match status" value="1"/>
</dbReference>